<evidence type="ECO:0000313" key="10">
    <source>
        <dbReference type="Proteomes" id="UP000429958"/>
    </source>
</evidence>
<dbReference type="PANTHER" id="PTHR30572">
    <property type="entry name" value="MEMBRANE COMPONENT OF TRANSPORTER-RELATED"/>
    <property type="match status" value="1"/>
</dbReference>
<feature type="transmembrane region" description="Helical" evidence="7">
    <location>
        <begin position="309"/>
        <end position="330"/>
    </location>
</feature>
<feature type="domain" description="ABC3 transporter permease C-terminal" evidence="8">
    <location>
        <begin position="257"/>
        <end position="370"/>
    </location>
</feature>
<dbReference type="RefSeq" id="WP_154474015.1">
    <property type="nucleotide sequence ID" value="NZ_VUMD01000032.1"/>
</dbReference>
<evidence type="ECO:0000256" key="1">
    <source>
        <dbReference type="ARBA" id="ARBA00004651"/>
    </source>
</evidence>
<evidence type="ECO:0000256" key="4">
    <source>
        <dbReference type="ARBA" id="ARBA00022989"/>
    </source>
</evidence>
<organism evidence="9 10">
    <name type="scientific">Clostridium porci</name>
    <dbReference type="NCBI Taxonomy" id="2605778"/>
    <lineage>
        <taxon>Bacteria</taxon>
        <taxon>Bacillati</taxon>
        <taxon>Bacillota</taxon>
        <taxon>Clostridia</taxon>
        <taxon>Eubacteriales</taxon>
        <taxon>Clostridiaceae</taxon>
        <taxon>Clostridium</taxon>
    </lineage>
</organism>
<feature type="domain" description="ABC3 transporter permease C-terminal" evidence="8">
    <location>
        <begin position="669"/>
        <end position="786"/>
    </location>
</feature>
<keyword evidence="2" id="KW-1003">Cell membrane</keyword>
<comment type="subcellular location">
    <subcellularLocation>
        <location evidence="1">Cell membrane</location>
        <topology evidence="1">Multi-pass membrane protein</topology>
    </subcellularLocation>
</comment>
<evidence type="ECO:0000256" key="5">
    <source>
        <dbReference type="ARBA" id="ARBA00023136"/>
    </source>
</evidence>
<evidence type="ECO:0000256" key="2">
    <source>
        <dbReference type="ARBA" id="ARBA00022475"/>
    </source>
</evidence>
<feature type="transmembrane region" description="Helical" evidence="7">
    <location>
        <begin position="662"/>
        <end position="683"/>
    </location>
</feature>
<feature type="transmembrane region" description="Helical" evidence="7">
    <location>
        <begin position="29"/>
        <end position="51"/>
    </location>
</feature>
<name>A0A7X2NPD9_9CLOT</name>
<sequence>MTWPFENDTSGIVKKISESSIRSSKIRNIFTVVTIALASALLATVFLWTFGTQTERINMVKQTAQIVYRGLSEQQGNQLYDQDEIEWVGEILNGPAERINNATVNFSYGNAEMLASQQMEFKGEIPQKENEIMLPKSFLDVLGYDDKLGQKISLSFEDGSTHEFVLSGIWSSVYEVKGTYLALVSKTYLDKMAGSVLPMDYFIGLKNATTMSEEEASKYALTLAEKLNISDDQTVVRSDYFMQLEDTSMGDEMGFFIVVGLLTLLGAGIVIYSIFYISIAGNIRSYGQLRTIGTTKAQIKRIVYREGKLLAAVGIPLGLLIGNIIGYVLLPDGWNLQTTVLVTVGTGIFALLIVIIAIHTPVKKAANISPIEAVRYSPYQGKKKESAKLHRKITPFSLARMNLSRNKVKSILTILSLSIGGVLLVTLSTVLISHDSYAEARGNSFPVGEFKINLNANQSWETAEVSLAGLQRQNLLNDEFVAQLENIDGVKGVKRWYYTDAEYHVNGSSNDWIQGFCRDEQKNLEDNLIAGTVDYDELIAGNGIVMMEERLKDVYEMEAALGDTVKVDYENAAGELVTKSYTITGVISDYNYVGFKKCFTLPEQLINEATGMDCTGTISVITDQEQYQAVEAGLRQLLSGNSNFTLETIEEKINSLESMYQFVYGVLLIIAVVITCFSLINLVNTTITNFISRKQEFGILQSIGLTEKQLLKMLQYEGLIYSASATIITVILGAGMGYLAVCAMKTANAYFFFNFPWAVVIGYLVAILIVQVILSAFTTRTLKKQSLVDRIKTME</sequence>
<dbReference type="Proteomes" id="UP000429958">
    <property type="component" value="Unassembled WGS sequence"/>
</dbReference>
<keyword evidence="3 7" id="KW-0812">Transmembrane</keyword>
<evidence type="ECO:0000313" key="9">
    <source>
        <dbReference type="EMBL" id="MSS38627.1"/>
    </source>
</evidence>
<evidence type="ECO:0000256" key="6">
    <source>
        <dbReference type="ARBA" id="ARBA00038076"/>
    </source>
</evidence>
<comment type="caution">
    <text evidence="9">The sequence shown here is derived from an EMBL/GenBank/DDBJ whole genome shotgun (WGS) entry which is preliminary data.</text>
</comment>
<evidence type="ECO:0000256" key="7">
    <source>
        <dbReference type="SAM" id="Phobius"/>
    </source>
</evidence>
<keyword evidence="10" id="KW-1185">Reference proteome</keyword>
<feature type="transmembrane region" description="Helical" evidence="7">
    <location>
        <begin position="253"/>
        <end position="277"/>
    </location>
</feature>
<comment type="similarity">
    <text evidence="6">Belongs to the ABC-4 integral membrane protein family.</text>
</comment>
<evidence type="ECO:0000256" key="3">
    <source>
        <dbReference type="ARBA" id="ARBA00022692"/>
    </source>
</evidence>
<proteinExistence type="inferred from homology"/>
<protein>
    <submittedName>
        <fullName evidence="9">ABC transporter permease</fullName>
    </submittedName>
</protein>
<dbReference type="EMBL" id="VUMD01000032">
    <property type="protein sequence ID" value="MSS38627.1"/>
    <property type="molecule type" value="Genomic_DNA"/>
</dbReference>
<evidence type="ECO:0000259" key="8">
    <source>
        <dbReference type="Pfam" id="PF02687"/>
    </source>
</evidence>
<feature type="transmembrane region" description="Helical" evidence="7">
    <location>
        <begin position="410"/>
        <end position="432"/>
    </location>
</feature>
<feature type="transmembrane region" description="Helical" evidence="7">
    <location>
        <begin position="718"/>
        <end position="741"/>
    </location>
</feature>
<gene>
    <name evidence="9" type="ORF">FYJ39_19470</name>
</gene>
<dbReference type="InterPro" id="IPR050250">
    <property type="entry name" value="Macrolide_Exporter_MacB"/>
</dbReference>
<feature type="transmembrane region" description="Helical" evidence="7">
    <location>
        <begin position="336"/>
        <end position="358"/>
    </location>
</feature>
<dbReference type="Pfam" id="PF02687">
    <property type="entry name" value="FtsX"/>
    <property type="match status" value="2"/>
</dbReference>
<keyword evidence="5 7" id="KW-0472">Membrane</keyword>
<keyword evidence="4 7" id="KW-1133">Transmembrane helix</keyword>
<dbReference type="GO" id="GO:0022857">
    <property type="term" value="F:transmembrane transporter activity"/>
    <property type="evidence" value="ECO:0007669"/>
    <property type="project" value="TreeGrafter"/>
</dbReference>
<dbReference type="PANTHER" id="PTHR30572:SF4">
    <property type="entry name" value="ABC TRANSPORTER PERMEASE YTRF"/>
    <property type="match status" value="1"/>
</dbReference>
<feature type="transmembrane region" description="Helical" evidence="7">
    <location>
        <begin position="753"/>
        <end position="777"/>
    </location>
</feature>
<dbReference type="GO" id="GO:0005886">
    <property type="term" value="C:plasma membrane"/>
    <property type="evidence" value="ECO:0007669"/>
    <property type="project" value="UniProtKB-SubCell"/>
</dbReference>
<dbReference type="InterPro" id="IPR003838">
    <property type="entry name" value="ABC3_permease_C"/>
</dbReference>
<reference evidence="9 10" key="1">
    <citation type="submission" date="2019-08" db="EMBL/GenBank/DDBJ databases">
        <title>In-depth cultivation of the pig gut microbiome towards novel bacterial diversity and tailored functional studies.</title>
        <authorList>
            <person name="Wylensek D."/>
            <person name="Hitch T.C.A."/>
            <person name="Clavel T."/>
        </authorList>
    </citation>
    <scope>NUCLEOTIDE SEQUENCE [LARGE SCALE GENOMIC DNA]</scope>
    <source>
        <strain evidence="9 10">WCA-389-WT-23D1</strain>
    </source>
</reference>
<dbReference type="AlphaFoldDB" id="A0A7X2NPD9"/>
<accession>A0A7X2NPD9</accession>